<evidence type="ECO:0000313" key="2">
    <source>
        <dbReference type="Proteomes" id="UP000031552"/>
    </source>
</evidence>
<evidence type="ECO:0000313" key="1">
    <source>
        <dbReference type="EMBL" id="CDR32958.1"/>
    </source>
</evidence>
<sequence length="154" mass="17472">MTTPVYINGSESISLDLQNSEFSRTNVIDRVFLLLVRMIEVLQKATAATSDRLKFLTDWQKAYTDQLDSVHSFTMKNGDLVDKDTQSQRDIRDELNRANSTYTEQLRSRRQVVSDDAKTLQTTVNQMSDAVNQQTSMATSLLQQLSTILGAIFK</sequence>
<dbReference type="eggNOG" id="ENOG5032UGT">
    <property type="taxonomic scope" value="Bacteria"/>
</dbReference>
<keyword evidence="2" id="KW-1185">Reference proteome</keyword>
<proteinExistence type="predicted"/>
<dbReference type="STRING" id="1437425.CSEC_0114"/>
<protein>
    <submittedName>
        <fullName evidence="1">Uncharacterized protein</fullName>
    </submittedName>
</protein>
<reference evidence="1" key="2">
    <citation type="submission" date="2014-09" db="EMBL/GenBank/DDBJ databases">
        <title>Criblamydia sequanensis harbors a mega-plasmid encoding arsenite resistance.</title>
        <authorList>
            <person name="Bertelli C."/>
            <person name="Goesmann A."/>
            <person name="Greub G."/>
        </authorList>
    </citation>
    <scope>NUCLEOTIDE SEQUENCE [LARGE SCALE GENOMIC DNA]</scope>
    <source>
        <strain evidence="1">CRIB-18</strain>
    </source>
</reference>
<organism evidence="1 2">
    <name type="scientific">Candidatus Criblamydia sequanensis CRIB-18</name>
    <dbReference type="NCBI Taxonomy" id="1437425"/>
    <lineage>
        <taxon>Bacteria</taxon>
        <taxon>Pseudomonadati</taxon>
        <taxon>Chlamydiota</taxon>
        <taxon>Chlamydiia</taxon>
        <taxon>Parachlamydiales</taxon>
        <taxon>Candidatus Criblamydiaceae</taxon>
        <taxon>Candidatus Criblamydia</taxon>
    </lineage>
</organism>
<dbReference type="AlphaFoldDB" id="A0A090D077"/>
<reference evidence="1" key="1">
    <citation type="submission" date="2013-12" db="EMBL/GenBank/DDBJ databases">
        <authorList>
            <person name="Linke B."/>
        </authorList>
    </citation>
    <scope>NUCLEOTIDE SEQUENCE [LARGE SCALE GENOMIC DNA]</scope>
    <source>
        <strain evidence="1">CRIB-18</strain>
    </source>
</reference>
<gene>
    <name evidence="1" type="ORF">CSEC_0114</name>
</gene>
<name>A0A090D077_9BACT</name>
<dbReference type="OrthoDB" id="21253at2"/>
<dbReference type="EMBL" id="CCEJ010000001">
    <property type="protein sequence ID" value="CDR32958.1"/>
    <property type="molecule type" value="Genomic_DNA"/>
</dbReference>
<dbReference type="RefSeq" id="WP_053331654.1">
    <property type="nucleotide sequence ID" value="NZ_CCEJ010000001.1"/>
</dbReference>
<accession>A0A090D077</accession>
<dbReference type="Proteomes" id="UP000031552">
    <property type="component" value="Unassembled WGS sequence"/>
</dbReference>
<comment type="caution">
    <text evidence="1">The sequence shown here is derived from an EMBL/GenBank/DDBJ whole genome shotgun (WGS) entry which is preliminary data.</text>
</comment>